<gene>
    <name evidence="1" type="ORF">A6A04_08965</name>
</gene>
<organism evidence="1 2">
    <name type="scientific">Paramagnetospirillum marisnigri</name>
    <dbReference type="NCBI Taxonomy" id="1285242"/>
    <lineage>
        <taxon>Bacteria</taxon>
        <taxon>Pseudomonadati</taxon>
        <taxon>Pseudomonadota</taxon>
        <taxon>Alphaproteobacteria</taxon>
        <taxon>Rhodospirillales</taxon>
        <taxon>Magnetospirillaceae</taxon>
        <taxon>Paramagnetospirillum</taxon>
    </lineage>
</organism>
<dbReference type="STRING" id="1285242.A6A04_08965"/>
<dbReference type="Proteomes" id="UP000078428">
    <property type="component" value="Unassembled WGS sequence"/>
</dbReference>
<comment type="caution">
    <text evidence="1">The sequence shown here is derived from an EMBL/GenBank/DDBJ whole genome shotgun (WGS) entry which is preliminary data.</text>
</comment>
<accession>A0A178M5I0</accession>
<sequence length="202" mass="20759">MAFAKGPTFQIVPVDLSSAGSKDFNDLAGVISFIRAEDASGAEVLGAKVNVMLGDVVMDSVPMTTNCIIRARQPVPMIRFTWAAQPGVTAYLLVAPNEDLMISAPPSRQLVTQSVSSVLSAVAVTVGTSAVQAAASSSTRQKLTVRNNSTAAKVYLGSSNAVTTASGFPLGPGEGFTFEGTTAAIWAISDTAGTDVRVMAEG</sequence>
<dbReference type="OrthoDB" id="7347600at2"/>
<name>A0A178M5I0_9PROT</name>
<dbReference type="AlphaFoldDB" id="A0A178M5I0"/>
<evidence type="ECO:0000313" key="2">
    <source>
        <dbReference type="Proteomes" id="UP000078428"/>
    </source>
</evidence>
<evidence type="ECO:0000313" key="1">
    <source>
        <dbReference type="EMBL" id="OAN44002.1"/>
    </source>
</evidence>
<protein>
    <submittedName>
        <fullName evidence="1">Uncharacterized protein</fullName>
    </submittedName>
</protein>
<reference evidence="1 2" key="1">
    <citation type="submission" date="2016-04" db="EMBL/GenBank/DDBJ databases">
        <title>Draft genome sequence of freshwater magnetotactic bacteria Magnetospirillum marisnigri SP-1 and Magnetospirillum moscoviense BB-1.</title>
        <authorList>
            <person name="Koziaeva V."/>
            <person name="Dziuba M.V."/>
            <person name="Ivanov T.M."/>
            <person name="Kuznetsov B."/>
            <person name="Grouzdev D.S."/>
        </authorList>
    </citation>
    <scope>NUCLEOTIDE SEQUENCE [LARGE SCALE GENOMIC DNA]</scope>
    <source>
        <strain evidence="1 2">SP-1</strain>
    </source>
</reference>
<dbReference type="EMBL" id="LWQT01000120">
    <property type="protein sequence ID" value="OAN44002.1"/>
    <property type="molecule type" value="Genomic_DNA"/>
</dbReference>
<keyword evidence="2" id="KW-1185">Reference proteome</keyword>
<proteinExistence type="predicted"/>
<dbReference type="RefSeq" id="WP_068495793.1">
    <property type="nucleotide sequence ID" value="NZ_LWQT01000120.1"/>
</dbReference>